<dbReference type="AlphaFoldDB" id="Q1MNY1"/>
<proteinExistence type="predicted"/>
<dbReference type="EMBL" id="AM180254">
    <property type="protein sequence ID" value="CAJ53923.1"/>
    <property type="molecule type" value="Genomic_DNA"/>
</dbReference>
<dbReference type="FunFam" id="3.40.50.300:FF:000285">
    <property type="entry name" value="Sporulation initiation inhibitor Soj"/>
    <property type="match status" value="1"/>
</dbReference>
<dbReference type="InterPro" id="IPR025669">
    <property type="entry name" value="AAA_dom"/>
</dbReference>
<dbReference type="InterPro" id="IPR027417">
    <property type="entry name" value="P-loop_NTPase"/>
</dbReference>
<dbReference type="eggNOG" id="COG1192">
    <property type="taxonomic scope" value="Bacteria"/>
</dbReference>
<feature type="domain" description="AAA" evidence="1">
    <location>
        <begin position="3"/>
        <end position="172"/>
    </location>
</feature>
<sequence>MKEIIAIINQKGGVGKSTTALALGAGLINRGYSVLFIDLDAQGNLTHTLGIQSTNLTSVDLLAKRMSIKEVLQDTKKGTVIPASPTLAGADTVITDVGKEYRLKEALSDVLNDYDYAVIDTPPALGVLTINALTACSSIVIPAQADIYSLQGIHQLHQTISTVKQYCNSGLKVKGILLTRYNTRSILSRDLTEIIEQTAQKLDTKLFTSTIREAIAIKESQVHQQDIYTYAPKSNVALDYENFVEEFLRRN</sequence>
<reference evidence="2 3" key="1">
    <citation type="submission" date="2005-11" db="EMBL/GenBank/DDBJ databases">
        <title>The complete genome sequence of Lawsonia intracellularis: the causative agent of proliferative enteropathy.</title>
        <authorList>
            <person name="Kaur K."/>
            <person name="Zhang Q."/>
            <person name="Beckler D."/>
            <person name="Munir S."/>
            <person name="Li L."/>
            <person name="Kinsley K."/>
            <person name="Herron L."/>
            <person name="Peterson A."/>
            <person name="May B."/>
            <person name="Singh S."/>
            <person name="Gebhart C."/>
            <person name="Kapur V."/>
        </authorList>
    </citation>
    <scope>NUCLEOTIDE SEQUENCE [LARGE SCALE GENOMIC DNA]</scope>
    <source>
        <strain evidence="2 3">PHE/MN1-00</strain>
        <plasmid evidence="3">pLaw2</plasmid>
    </source>
</reference>
<dbReference type="InterPro" id="IPR050678">
    <property type="entry name" value="DNA_Partitioning_ATPase"/>
</dbReference>
<evidence type="ECO:0000313" key="2">
    <source>
        <dbReference type="EMBL" id="CAJ53923.1"/>
    </source>
</evidence>
<dbReference type="KEGG" id="lip:LIB024"/>
<dbReference type="OrthoDB" id="9815116at2"/>
<evidence type="ECO:0000313" key="3">
    <source>
        <dbReference type="Proteomes" id="UP000002430"/>
    </source>
</evidence>
<dbReference type="SUPFAM" id="SSF52540">
    <property type="entry name" value="P-loop containing nucleoside triphosphate hydrolases"/>
    <property type="match status" value="1"/>
</dbReference>
<dbReference type="CDD" id="cd02042">
    <property type="entry name" value="ParAB_family"/>
    <property type="match status" value="1"/>
</dbReference>
<name>Q1MNY1_LAWIP</name>
<dbReference type="Proteomes" id="UP000002430">
    <property type="component" value="Plasmid 2"/>
</dbReference>
<dbReference type="Gene3D" id="3.40.50.300">
    <property type="entry name" value="P-loop containing nucleotide triphosphate hydrolases"/>
    <property type="match status" value="1"/>
</dbReference>
<geneLocation type="plasmid" evidence="3">
    <name>pLaw2</name>
</geneLocation>
<organism evidence="2 3">
    <name type="scientific">Lawsonia intracellularis (strain PHE/MN1-00)</name>
    <dbReference type="NCBI Taxonomy" id="363253"/>
    <lineage>
        <taxon>Bacteria</taxon>
        <taxon>Pseudomonadati</taxon>
        <taxon>Thermodesulfobacteriota</taxon>
        <taxon>Desulfovibrionia</taxon>
        <taxon>Desulfovibrionales</taxon>
        <taxon>Desulfovibrionaceae</taxon>
        <taxon>Lawsonia</taxon>
    </lineage>
</organism>
<dbReference type="PANTHER" id="PTHR13696:SF99">
    <property type="entry name" value="COBYRINIC ACID AC-DIAMIDE SYNTHASE"/>
    <property type="match status" value="1"/>
</dbReference>
<keyword evidence="3" id="KW-1185">Reference proteome</keyword>
<keyword evidence="2" id="KW-0614">Plasmid</keyword>
<dbReference type="PIRSF" id="PIRSF009320">
    <property type="entry name" value="Nuc_binding_HP_1000"/>
    <property type="match status" value="1"/>
</dbReference>
<accession>Q1MNY1</accession>
<gene>
    <name evidence="2" type="primary">parA</name>
    <name evidence="2" type="ordered locus">LIB024</name>
</gene>
<dbReference type="Pfam" id="PF13614">
    <property type="entry name" value="AAA_31"/>
    <property type="match status" value="1"/>
</dbReference>
<dbReference type="PANTHER" id="PTHR13696">
    <property type="entry name" value="P-LOOP CONTAINING NUCLEOSIDE TRIPHOSPHATE HYDROLASE"/>
    <property type="match status" value="1"/>
</dbReference>
<protein>
    <submittedName>
        <fullName evidence="2">ATPases involved in chromosome partitioning</fullName>
    </submittedName>
</protein>
<dbReference type="RefSeq" id="WP_011527319.1">
    <property type="nucleotide sequence ID" value="NC_008013.1"/>
</dbReference>
<evidence type="ECO:0000259" key="1">
    <source>
        <dbReference type="Pfam" id="PF13614"/>
    </source>
</evidence>
<dbReference type="HOGENOM" id="CLU_037612_1_4_7"/>